<dbReference type="InterPro" id="IPR007452">
    <property type="entry name" value="TamB_C"/>
</dbReference>
<evidence type="ECO:0000313" key="8">
    <source>
        <dbReference type="Proteomes" id="UP000500826"/>
    </source>
</evidence>
<dbReference type="Proteomes" id="UP000500826">
    <property type="component" value="Chromosome"/>
</dbReference>
<keyword evidence="8" id="KW-1185">Reference proteome</keyword>
<dbReference type="Pfam" id="PF04357">
    <property type="entry name" value="TamB"/>
    <property type="match status" value="1"/>
</dbReference>
<dbReference type="PANTHER" id="PTHR36985:SF1">
    <property type="entry name" value="TRANSLOCATION AND ASSEMBLY MODULE SUBUNIT TAMB"/>
    <property type="match status" value="1"/>
</dbReference>
<comment type="subcellular location">
    <subcellularLocation>
        <location evidence="1">Membrane</location>
        <topology evidence="1">Single-pass membrane protein</topology>
    </subcellularLocation>
</comment>
<evidence type="ECO:0000256" key="5">
    <source>
        <dbReference type="SAM" id="MobiDB-lite"/>
    </source>
</evidence>
<protein>
    <recommendedName>
        <fullName evidence="6">Translocation and assembly module TamB C-terminal domain-containing protein</fullName>
    </recommendedName>
</protein>
<feature type="domain" description="Translocation and assembly module TamB C-terminal" evidence="6">
    <location>
        <begin position="15"/>
        <end position="356"/>
    </location>
</feature>
<keyword evidence="4" id="KW-0472">Membrane</keyword>
<gene>
    <name evidence="7" type="ORF">HK414_08500</name>
</gene>
<accession>A0ABX6P4B2</accession>
<evidence type="ECO:0000256" key="4">
    <source>
        <dbReference type="ARBA" id="ARBA00023136"/>
    </source>
</evidence>
<evidence type="ECO:0000256" key="2">
    <source>
        <dbReference type="ARBA" id="ARBA00022692"/>
    </source>
</evidence>
<evidence type="ECO:0000259" key="6">
    <source>
        <dbReference type="Pfam" id="PF04357"/>
    </source>
</evidence>
<proteinExistence type="predicted"/>
<feature type="region of interest" description="Disordered" evidence="5">
    <location>
        <begin position="101"/>
        <end position="122"/>
    </location>
</feature>
<sequence length="367" mass="38696">MVSEFVLGGSEEGGGNGGTITAKGEGQITPQGLQLVADAQLNQLRASIRSDRQLTLSGPVQARMSAEGTTVNGKLVVDRARVQIPEETAPRLGDDVLVRNAPGLPTTEAERSAKPVETPAPTRAARTVTLAVSIDLGNDFRVSGRGVDTRLAGTVDIAGKSVTQPQLTGIVRTVGGTYNGYGQRMTIERGELRFLGPADNPALDVLAIRPNTDVRVGVLITGRAQAPHIELYSESGLSQAETLSWLVLGRSSAGGGAEAALLQRAAAALIADKRGSGKGIAGNLGLDDVSVRNSGDGGPVVRLGKRFADNFYAAYERSMSGAMGTLYIFYDVSRRFTVRAEAGERTGIDLIFTFAFDKGRERDRGRK</sequence>
<dbReference type="EMBL" id="CP053418">
    <property type="protein sequence ID" value="QJW83976.1"/>
    <property type="molecule type" value="Genomic_DNA"/>
</dbReference>
<keyword evidence="2" id="KW-0812">Transmembrane</keyword>
<reference evidence="7 8" key="1">
    <citation type="submission" date="2020-05" db="EMBL/GenBank/DDBJ databases">
        <title>Ramlibacter rhizophilus sp. nov., isolated from rhizosphere soil of national flower Mugunghwa from South Korea.</title>
        <authorList>
            <person name="Zheng-Fei Y."/>
            <person name="Huan T."/>
        </authorList>
    </citation>
    <scope>NUCLEOTIDE SEQUENCE [LARGE SCALE GENOMIC DNA]</scope>
    <source>
        <strain evidence="7 8">H242</strain>
    </source>
</reference>
<evidence type="ECO:0000256" key="1">
    <source>
        <dbReference type="ARBA" id="ARBA00004167"/>
    </source>
</evidence>
<dbReference type="PANTHER" id="PTHR36985">
    <property type="entry name" value="TRANSLOCATION AND ASSEMBLY MODULE SUBUNIT TAMB"/>
    <property type="match status" value="1"/>
</dbReference>
<name>A0ABX6P4B2_9BURK</name>
<evidence type="ECO:0000256" key="3">
    <source>
        <dbReference type="ARBA" id="ARBA00022989"/>
    </source>
</evidence>
<keyword evidence="3" id="KW-1133">Transmembrane helix</keyword>
<evidence type="ECO:0000313" key="7">
    <source>
        <dbReference type="EMBL" id="QJW83976.1"/>
    </source>
</evidence>
<organism evidence="7 8">
    <name type="scientific">Ramlibacter terrae</name>
    <dbReference type="NCBI Taxonomy" id="2732511"/>
    <lineage>
        <taxon>Bacteria</taxon>
        <taxon>Pseudomonadati</taxon>
        <taxon>Pseudomonadota</taxon>
        <taxon>Betaproteobacteria</taxon>
        <taxon>Burkholderiales</taxon>
        <taxon>Comamonadaceae</taxon>
        <taxon>Ramlibacter</taxon>
    </lineage>
</organism>